<dbReference type="VEuPathDB" id="FungiDB:LEMA_P001060.1"/>
<evidence type="ECO:0000313" key="2">
    <source>
        <dbReference type="Proteomes" id="UP000002668"/>
    </source>
</evidence>
<name>E5ADN0_LEPMJ</name>
<protein>
    <submittedName>
        <fullName evidence="1">Predicted protein</fullName>
    </submittedName>
</protein>
<dbReference type="GeneID" id="13289475"/>
<dbReference type="RefSeq" id="XP_003844798.1">
    <property type="nucleotide sequence ID" value="XM_003844750.1"/>
</dbReference>
<organism evidence="1 2">
    <name type="scientific">Leptosphaeria maculans (strain JN3 / isolate v23.1.3 / race Av1-4-5-6-7-8)</name>
    <name type="common">Blackleg fungus</name>
    <name type="synonym">Phoma lingam</name>
    <dbReference type="NCBI Taxonomy" id="985895"/>
    <lineage>
        <taxon>Eukaryota</taxon>
        <taxon>Fungi</taxon>
        <taxon>Dikarya</taxon>
        <taxon>Ascomycota</taxon>
        <taxon>Pezizomycotina</taxon>
        <taxon>Dothideomycetes</taxon>
        <taxon>Pleosporomycetidae</taxon>
        <taxon>Pleosporales</taxon>
        <taxon>Pleosporineae</taxon>
        <taxon>Leptosphaeriaceae</taxon>
        <taxon>Plenodomus</taxon>
        <taxon>Plenodomus lingam/Leptosphaeria maculans species complex</taxon>
    </lineage>
</organism>
<sequence>MVERFEKVLSIRRVGRISEEDWEKYGANIVILWTLALKSTGDREVAAMNARRTQSETINILQAKMGAEQAAKRAKAQGKSGNVLAQVPWADGLLVALLKPIDALARDLKRLTNEGAKTQQRKPWMEASDFIELLKSALFQQDMDSMVDETKNMSIGWEREGAGADVVMEE</sequence>
<gene>
    <name evidence="1" type="ORF">LEMA_P001060.1</name>
</gene>
<dbReference type="EMBL" id="FP929139">
    <property type="protein sequence ID" value="CBY01319.1"/>
    <property type="molecule type" value="Genomic_DNA"/>
</dbReference>
<reference evidence="2" key="1">
    <citation type="journal article" date="2011" name="Nat. Commun.">
        <title>Effector diversification within compartments of the Leptosphaeria maculans genome affected by Repeat-Induced Point mutations.</title>
        <authorList>
            <person name="Rouxel T."/>
            <person name="Grandaubert J."/>
            <person name="Hane J.K."/>
            <person name="Hoede C."/>
            <person name="van de Wouw A.P."/>
            <person name="Couloux A."/>
            <person name="Dominguez V."/>
            <person name="Anthouard V."/>
            <person name="Bally P."/>
            <person name="Bourras S."/>
            <person name="Cozijnsen A.J."/>
            <person name="Ciuffetti L.M."/>
            <person name="Degrave A."/>
            <person name="Dilmaghani A."/>
            <person name="Duret L."/>
            <person name="Fudal I."/>
            <person name="Goodwin S.B."/>
            <person name="Gout L."/>
            <person name="Glaser N."/>
            <person name="Linglin J."/>
            <person name="Kema G.H.J."/>
            <person name="Lapalu N."/>
            <person name="Lawrence C.B."/>
            <person name="May K."/>
            <person name="Meyer M."/>
            <person name="Ollivier B."/>
            <person name="Poulain J."/>
            <person name="Schoch C.L."/>
            <person name="Simon A."/>
            <person name="Spatafora J.W."/>
            <person name="Stachowiak A."/>
            <person name="Turgeon B.G."/>
            <person name="Tyler B.M."/>
            <person name="Vincent D."/>
            <person name="Weissenbach J."/>
            <person name="Amselem J."/>
            <person name="Quesneville H."/>
            <person name="Oliver R.P."/>
            <person name="Wincker P."/>
            <person name="Balesdent M.-H."/>
            <person name="Howlett B.J."/>
        </authorList>
    </citation>
    <scope>NUCLEOTIDE SEQUENCE [LARGE SCALE GENOMIC DNA]</scope>
    <source>
        <strain evidence="2">JN3 / isolate v23.1.3 / race Av1-4-5-6-7-8</strain>
    </source>
</reference>
<accession>E5ADN0</accession>
<dbReference type="AlphaFoldDB" id="E5ADN0"/>
<dbReference type="Proteomes" id="UP000002668">
    <property type="component" value="Genome"/>
</dbReference>
<keyword evidence="2" id="KW-1185">Reference proteome</keyword>
<proteinExistence type="predicted"/>
<dbReference type="InParanoid" id="E5ADN0"/>
<evidence type="ECO:0000313" key="1">
    <source>
        <dbReference type="EMBL" id="CBY01319.1"/>
    </source>
</evidence>
<dbReference type="HOGENOM" id="CLU_1570909_0_0_1"/>